<dbReference type="PANTHER" id="PTHR38166">
    <property type="entry name" value="C2H2-TYPE DOMAIN-CONTAINING PROTEIN-RELATED"/>
    <property type="match status" value="1"/>
</dbReference>
<evidence type="ECO:0000313" key="2">
    <source>
        <dbReference type="EMBL" id="KAH7140292.1"/>
    </source>
</evidence>
<dbReference type="EMBL" id="JAGMUU010000013">
    <property type="protein sequence ID" value="KAH7140292.1"/>
    <property type="molecule type" value="Genomic_DNA"/>
</dbReference>
<proteinExistence type="predicted"/>
<organism evidence="2 3">
    <name type="scientific">Dactylonectria estremocensis</name>
    <dbReference type="NCBI Taxonomy" id="1079267"/>
    <lineage>
        <taxon>Eukaryota</taxon>
        <taxon>Fungi</taxon>
        <taxon>Dikarya</taxon>
        <taxon>Ascomycota</taxon>
        <taxon>Pezizomycotina</taxon>
        <taxon>Sordariomycetes</taxon>
        <taxon>Hypocreomycetidae</taxon>
        <taxon>Hypocreales</taxon>
        <taxon>Nectriaceae</taxon>
        <taxon>Dactylonectria</taxon>
    </lineage>
</organism>
<protein>
    <recommendedName>
        <fullName evidence="4">C2H2-type domain-containing protein</fullName>
    </recommendedName>
</protein>
<evidence type="ECO:0008006" key="4">
    <source>
        <dbReference type="Google" id="ProtNLM"/>
    </source>
</evidence>
<sequence length="702" mass="75999">MTVSGPAYSIAQRGEQLAWLDSVLQPIDDGGTAYTPRIRETGHLEFSIDAQKDPITDPSGSLPLLTEALQLFYGRLTPACTARGFPTRRRHGLLGLEVPWLDLLTIVQKPHLDSTSNLRNGRRFLRGSHTTLELVKIADGISLWHIVGPSSLGCACSEVYFDTIERGKIKSVTFEELCLCRHIIGSCETAKGCPIQAKVSSTQDLDNTPNLKKAAPNVHKIDWKPGSIALNPSGSLLEYVAEQSSPSASIDSDVLSISSFSQDEQAVPPSMRSGSCAFNEAGSSPVDGESASADTGASNASSTTVAPLATIHTTGRGGTRKRVISRQDNDDQGEDGFQRPSTKKVKQRQETPQSTFACPFWKLNPRKYRKCFVKTLRNVSNVKQHLVRVHVPKFYCPRCLATFEESERFNAHIMDPSGYTCIPNPLGRLDGISREQQSQISRKSGRPALSERQKWFKLWDILFRGTSYPSSPYLDGQMTEDCALFQEHSLSLGPDMVVRAVEASGVLSMAGSTEDARREVLHRAVTSAFSAIVSTWTPPQERALYAASSGSSTVRERGDGGTLDVALDTTPSGSAPDSGVLVASQLSESSPSQPSRRPERSLGSLAGTTIGQELHNMGGSGFPMAAAGGLVNEHPSSNLRGPSNAFDASLTTQGWQGIQHVEAFSPPGFPSTINGTEPLAFPEFEILSWPDNWSQWEPEGPV</sequence>
<evidence type="ECO:0000313" key="3">
    <source>
        <dbReference type="Proteomes" id="UP000717696"/>
    </source>
</evidence>
<name>A0A9P9ENE8_9HYPO</name>
<keyword evidence="3" id="KW-1185">Reference proteome</keyword>
<feature type="region of interest" description="Disordered" evidence="1">
    <location>
        <begin position="547"/>
        <end position="603"/>
    </location>
</feature>
<comment type="caution">
    <text evidence="2">The sequence shown here is derived from an EMBL/GenBank/DDBJ whole genome shotgun (WGS) entry which is preliminary data.</text>
</comment>
<evidence type="ECO:0000256" key="1">
    <source>
        <dbReference type="SAM" id="MobiDB-lite"/>
    </source>
</evidence>
<dbReference type="OrthoDB" id="3521097at2759"/>
<feature type="compositionally biased region" description="Polar residues" evidence="1">
    <location>
        <begin position="292"/>
        <end position="305"/>
    </location>
</feature>
<reference evidence="2" key="1">
    <citation type="journal article" date="2021" name="Nat. Commun.">
        <title>Genetic determinants of endophytism in the Arabidopsis root mycobiome.</title>
        <authorList>
            <person name="Mesny F."/>
            <person name="Miyauchi S."/>
            <person name="Thiergart T."/>
            <person name="Pickel B."/>
            <person name="Atanasova L."/>
            <person name="Karlsson M."/>
            <person name="Huettel B."/>
            <person name="Barry K.W."/>
            <person name="Haridas S."/>
            <person name="Chen C."/>
            <person name="Bauer D."/>
            <person name="Andreopoulos W."/>
            <person name="Pangilinan J."/>
            <person name="LaButti K."/>
            <person name="Riley R."/>
            <person name="Lipzen A."/>
            <person name="Clum A."/>
            <person name="Drula E."/>
            <person name="Henrissat B."/>
            <person name="Kohler A."/>
            <person name="Grigoriev I.V."/>
            <person name="Martin F.M."/>
            <person name="Hacquard S."/>
        </authorList>
    </citation>
    <scope>NUCLEOTIDE SEQUENCE</scope>
    <source>
        <strain evidence="2">MPI-CAGE-AT-0021</strain>
    </source>
</reference>
<accession>A0A9P9ENE8</accession>
<dbReference type="AlphaFoldDB" id="A0A9P9ENE8"/>
<gene>
    <name evidence="2" type="ORF">B0J13DRAFT_63013</name>
</gene>
<dbReference type="PANTHER" id="PTHR38166:SF1">
    <property type="entry name" value="C2H2-TYPE DOMAIN-CONTAINING PROTEIN"/>
    <property type="match status" value="1"/>
</dbReference>
<dbReference type="Proteomes" id="UP000717696">
    <property type="component" value="Unassembled WGS sequence"/>
</dbReference>
<feature type="compositionally biased region" description="Low complexity" evidence="1">
    <location>
        <begin position="584"/>
        <end position="595"/>
    </location>
</feature>
<feature type="region of interest" description="Disordered" evidence="1">
    <location>
        <begin position="260"/>
        <end position="350"/>
    </location>
</feature>
<feature type="region of interest" description="Disordered" evidence="1">
    <location>
        <begin position="626"/>
        <end position="645"/>
    </location>
</feature>